<sequence length="466" mass="50338">MKQLTPFQQARLQEIILHHVQGEALEVSTFRLKAEAKALAASAIALYEGIPLEPDDAFLNAIFLSLNLSASAKAHLLQRCDNLHDLLLTLHREGQAFLKPLLTLIRHTKAPQSNLTSALAVAGLAGVGAISYQQGFLNTLPALLKTAAAKSSAFFRNTAALVKNLPLLGMGMASAQWAYRVRKTLLSDSKSTLSKLTSLLMTTLSSSLLLAGLSLLYLAPGQINPLIAGLLAASSGVRALKALVNWLWVKSTPAKSSLSLDNWQTRAQTIREAHQSRQAGLTFLVKLGSTLLTTALLATAFLFPPTAILSVACLSLMAFTGLLEQGVLTAIKKNGADTLQVQLRAIDLAPDASLCPSTHPTALNLNRLKEELTQQGARLSAMEASLRQREEAIDETLLALEKGRSSPAQALIQLGGRKDKAPLQAANEEIDNDEQQPQIIPIPRVEHRVDEHPLQEEEGRRFGQQQ</sequence>
<feature type="compositionally biased region" description="Basic and acidic residues" evidence="1">
    <location>
        <begin position="444"/>
        <end position="466"/>
    </location>
</feature>
<evidence type="ECO:0000313" key="6">
    <source>
        <dbReference type="Proteomes" id="UP000251942"/>
    </source>
</evidence>
<evidence type="ECO:0000313" key="5">
    <source>
        <dbReference type="Proteomes" id="UP000054698"/>
    </source>
</evidence>
<name>A0A0W0THF2_9GAMM</name>
<protein>
    <submittedName>
        <fullName evidence="3">Uncharacterized protein</fullName>
    </submittedName>
</protein>
<keyword evidence="2" id="KW-1133">Transmembrane helix</keyword>
<reference evidence="4 6" key="2">
    <citation type="submission" date="2018-06" db="EMBL/GenBank/DDBJ databases">
        <authorList>
            <consortium name="Pathogen Informatics"/>
            <person name="Doyle S."/>
        </authorList>
    </citation>
    <scope>NUCLEOTIDE SEQUENCE [LARGE SCALE GENOMIC DNA]</scope>
    <source>
        <strain evidence="4 6">NCTC12022</strain>
    </source>
</reference>
<feature type="transmembrane region" description="Helical" evidence="2">
    <location>
        <begin position="115"/>
        <end position="134"/>
    </location>
</feature>
<accession>A0A0W0THF2</accession>
<feature type="transmembrane region" description="Helical" evidence="2">
    <location>
        <begin position="281"/>
        <end position="301"/>
    </location>
</feature>
<dbReference type="EMBL" id="LNYB01000085">
    <property type="protein sequence ID" value="KTC94893.1"/>
    <property type="molecule type" value="Genomic_DNA"/>
</dbReference>
<keyword evidence="2" id="KW-0472">Membrane</keyword>
<gene>
    <name evidence="3" type="ORF">Lfee_2557</name>
    <name evidence="4" type="ORF">NCTC12022_02780</name>
</gene>
<feature type="transmembrane region" description="Helical" evidence="2">
    <location>
        <begin position="307"/>
        <end position="323"/>
    </location>
</feature>
<evidence type="ECO:0000256" key="2">
    <source>
        <dbReference type="SAM" id="Phobius"/>
    </source>
</evidence>
<dbReference type="AlphaFoldDB" id="A0A0W0THF2"/>
<dbReference type="Proteomes" id="UP000054698">
    <property type="component" value="Unassembled WGS sequence"/>
</dbReference>
<dbReference type="OrthoDB" id="9950300at2"/>
<evidence type="ECO:0000256" key="1">
    <source>
        <dbReference type="SAM" id="MobiDB-lite"/>
    </source>
</evidence>
<evidence type="ECO:0000313" key="3">
    <source>
        <dbReference type="EMBL" id="KTC94893.1"/>
    </source>
</evidence>
<keyword evidence="5" id="KW-1185">Reference proteome</keyword>
<dbReference type="PATRIC" id="fig|453.4.peg.2805"/>
<organism evidence="3 5">
    <name type="scientific">Legionella feeleii</name>
    <dbReference type="NCBI Taxonomy" id="453"/>
    <lineage>
        <taxon>Bacteria</taxon>
        <taxon>Pseudomonadati</taxon>
        <taxon>Pseudomonadota</taxon>
        <taxon>Gammaproteobacteria</taxon>
        <taxon>Legionellales</taxon>
        <taxon>Legionellaceae</taxon>
        <taxon>Legionella</taxon>
    </lineage>
</organism>
<feature type="region of interest" description="Disordered" evidence="1">
    <location>
        <begin position="426"/>
        <end position="466"/>
    </location>
</feature>
<evidence type="ECO:0000313" key="4">
    <source>
        <dbReference type="EMBL" id="SPX62023.1"/>
    </source>
</evidence>
<keyword evidence="2" id="KW-0812">Transmembrane</keyword>
<reference evidence="3 5" key="1">
    <citation type="submission" date="2015-11" db="EMBL/GenBank/DDBJ databases">
        <title>Genomic analysis of 38 Legionella species identifies large and diverse effector repertoires.</title>
        <authorList>
            <person name="Burstein D."/>
            <person name="Amaro F."/>
            <person name="Zusman T."/>
            <person name="Lifshitz Z."/>
            <person name="Cohen O."/>
            <person name="Gilbert J.A."/>
            <person name="Pupko T."/>
            <person name="Shuman H.A."/>
            <person name="Segal G."/>
        </authorList>
    </citation>
    <scope>NUCLEOTIDE SEQUENCE [LARGE SCALE GENOMIC DNA]</scope>
    <source>
        <strain evidence="3 5">WO-44C</strain>
    </source>
</reference>
<dbReference type="STRING" id="453.Lfee_2557"/>
<dbReference type="EMBL" id="UASS01000032">
    <property type="protein sequence ID" value="SPX62023.1"/>
    <property type="molecule type" value="Genomic_DNA"/>
</dbReference>
<proteinExistence type="predicted"/>
<dbReference type="RefSeq" id="WP_058447407.1">
    <property type="nucleotide sequence ID" value="NZ_LNYB01000085.1"/>
</dbReference>
<dbReference type="Proteomes" id="UP000251942">
    <property type="component" value="Unassembled WGS sequence"/>
</dbReference>
<feature type="transmembrane region" description="Helical" evidence="2">
    <location>
        <begin position="199"/>
        <end position="220"/>
    </location>
</feature>